<feature type="transmembrane region" description="Helical" evidence="5">
    <location>
        <begin position="294"/>
        <end position="316"/>
    </location>
</feature>
<comment type="subcellular location">
    <subcellularLocation>
        <location evidence="1">Membrane</location>
    </subcellularLocation>
</comment>
<evidence type="ECO:0000259" key="6">
    <source>
        <dbReference type="PROSITE" id="PS50262"/>
    </source>
</evidence>
<dbReference type="PROSITE" id="PS50262">
    <property type="entry name" value="G_PROTEIN_RECEP_F1_2"/>
    <property type="match status" value="1"/>
</dbReference>
<gene>
    <name evidence="7" type="ORF">XAT740_LOCUS1216</name>
</gene>
<name>A0A813QFS7_ADIRI</name>
<feature type="transmembrane region" description="Helical" evidence="5">
    <location>
        <begin position="204"/>
        <end position="224"/>
    </location>
</feature>
<keyword evidence="4 5" id="KW-0472">Membrane</keyword>
<sequence length="415" mass="47848">MALVIITTDSICVILFILGFIGNLLGLVVFSSRRFRCCSTYAILSLTSFSINILFIIRYSLLLHSTTRRWLSEHLVSSHWLPCKIFRLSSSFRVISAWVTVFWVIERFVYVTSRLNLIDRHVKCHLIKKYKFLWMIIVILIMVIIVSGPTVIFFSPNITKFNETHTTIQCTFDVQQISNNWQNYFVELSFGLNYHTIRCLFSELIPSLLVALFNIGIITCILCTSAHVKRRQQYNHPNQLSVTIGTASTIKVAGSAPVHLYDRNPTFHRQCSLKGSTQTVSANVPFGKMSWMNIVLILHSLLFFLSSSVGSLVFFSTFDIVLSHWISVIILATSSLNFYVYCLSGRQFRRELVRIAKHYTRHVQKLCRRKCYSSARRSSPTQNICQAIYIAKQRTSPLSPYVKPYPVRQNRKQLE</sequence>
<evidence type="ECO:0000313" key="7">
    <source>
        <dbReference type="EMBL" id="CAF0766478.1"/>
    </source>
</evidence>
<dbReference type="PANTHER" id="PTHR46641">
    <property type="entry name" value="FMRFAMIDE RECEPTOR-RELATED"/>
    <property type="match status" value="1"/>
</dbReference>
<dbReference type="EMBL" id="CAJNOR010000036">
    <property type="protein sequence ID" value="CAF0766478.1"/>
    <property type="molecule type" value="Genomic_DNA"/>
</dbReference>
<reference evidence="7" key="1">
    <citation type="submission" date="2021-02" db="EMBL/GenBank/DDBJ databases">
        <authorList>
            <person name="Nowell W R."/>
        </authorList>
    </citation>
    <scope>NUCLEOTIDE SEQUENCE</scope>
</reference>
<dbReference type="SUPFAM" id="SSF81321">
    <property type="entry name" value="Family A G protein-coupled receptor-like"/>
    <property type="match status" value="1"/>
</dbReference>
<dbReference type="AlphaFoldDB" id="A0A813QFS7"/>
<dbReference type="PANTHER" id="PTHR46641:SF18">
    <property type="entry name" value="G-PROTEIN COUPLED RECEPTORS FAMILY 1 PROFILE DOMAIN-CONTAINING PROTEIN"/>
    <property type="match status" value="1"/>
</dbReference>
<feature type="transmembrane region" description="Helical" evidence="5">
    <location>
        <begin position="132"/>
        <end position="154"/>
    </location>
</feature>
<evidence type="ECO:0000256" key="2">
    <source>
        <dbReference type="ARBA" id="ARBA00022692"/>
    </source>
</evidence>
<protein>
    <recommendedName>
        <fullName evidence="6">G-protein coupled receptors family 1 profile domain-containing protein</fullName>
    </recommendedName>
</protein>
<feature type="transmembrane region" description="Helical" evidence="5">
    <location>
        <begin position="90"/>
        <end position="111"/>
    </location>
</feature>
<dbReference type="InterPro" id="IPR052954">
    <property type="entry name" value="GPCR-Ligand_Int"/>
</dbReference>
<keyword evidence="2 5" id="KW-0812">Transmembrane</keyword>
<keyword evidence="3 5" id="KW-1133">Transmembrane helix</keyword>
<evidence type="ECO:0000256" key="3">
    <source>
        <dbReference type="ARBA" id="ARBA00022989"/>
    </source>
</evidence>
<feature type="transmembrane region" description="Helical" evidence="5">
    <location>
        <begin position="6"/>
        <end position="29"/>
    </location>
</feature>
<evidence type="ECO:0000256" key="1">
    <source>
        <dbReference type="ARBA" id="ARBA00004370"/>
    </source>
</evidence>
<organism evidence="7 8">
    <name type="scientific">Adineta ricciae</name>
    <name type="common">Rotifer</name>
    <dbReference type="NCBI Taxonomy" id="249248"/>
    <lineage>
        <taxon>Eukaryota</taxon>
        <taxon>Metazoa</taxon>
        <taxon>Spiralia</taxon>
        <taxon>Gnathifera</taxon>
        <taxon>Rotifera</taxon>
        <taxon>Eurotatoria</taxon>
        <taxon>Bdelloidea</taxon>
        <taxon>Adinetida</taxon>
        <taxon>Adinetidae</taxon>
        <taxon>Adineta</taxon>
    </lineage>
</organism>
<dbReference type="Gene3D" id="1.20.1070.10">
    <property type="entry name" value="Rhodopsin 7-helix transmembrane proteins"/>
    <property type="match status" value="1"/>
</dbReference>
<dbReference type="GO" id="GO:0016020">
    <property type="term" value="C:membrane"/>
    <property type="evidence" value="ECO:0007669"/>
    <property type="project" value="UniProtKB-SubCell"/>
</dbReference>
<proteinExistence type="predicted"/>
<accession>A0A813QFS7</accession>
<keyword evidence="8" id="KW-1185">Reference proteome</keyword>
<evidence type="ECO:0000256" key="5">
    <source>
        <dbReference type="SAM" id="Phobius"/>
    </source>
</evidence>
<comment type="caution">
    <text evidence="7">The sequence shown here is derived from an EMBL/GenBank/DDBJ whole genome shotgun (WGS) entry which is preliminary data.</text>
</comment>
<evidence type="ECO:0000256" key="4">
    <source>
        <dbReference type="ARBA" id="ARBA00023136"/>
    </source>
</evidence>
<evidence type="ECO:0000313" key="8">
    <source>
        <dbReference type="Proteomes" id="UP000663828"/>
    </source>
</evidence>
<dbReference type="InterPro" id="IPR017452">
    <property type="entry name" value="GPCR_Rhodpsn_7TM"/>
</dbReference>
<dbReference type="Proteomes" id="UP000663828">
    <property type="component" value="Unassembled WGS sequence"/>
</dbReference>
<feature type="transmembrane region" description="Helical" evidence="5">
    <location>
        <begin position="322"/>
        <end position="342"/>
    </location>
</feature>
<feature type="domain" description="G-protein coupled receptors family 1 profile" evidence="6">
    <location>
        <begin position="22"/>
        <end position="341"/>
    </location>
</feature>
<feature type="transmembrane region" description="Helical" evidence="5">
    <location>
        <begin position="41"/>
        <end position="61"/>
    </location>
</feature>